<dbReference type="Pfam" id="PF01850">
    <property type="entry name" value="PIN"/>
    <property type="match status" value="1"/>
</dbReference>
<protein>
    <recommendedName>
        <fullName evidence="5">Ribonuclease VapC</fullName>
        <shortName evidence="5">RNase VapC</shortName>
        <ecNumber evidence="5">3.1.-.-</ecNumber>
    </recommendedName>
    <alternativeName>
        <fullName evidence="5">Toxin VapC</fullName>
    </alternativeName>
</protein>
<dbReference type="InterPro" id="IPR022907">
    <property type="entry name" value="VapC_family"/>
</dbReference>
<keyword evidence="5" id="KW-0460">Magnesium</keyword>
<dbReference type="GO" id="GO:0004540">
    <property type="term" value="F:RNA nuclease activity"/>
    <property type="evidence" value="ECO:0007669"/>
    <property type="project" value="InterPro"/>
</dbReference>
<dbReference type="HAMAP" id="MF_00265">
    <property type="entry name" value="VapC_Nob1"/>
    <property type="match status" value="1"/>
</dbReference>
<keyword evidence="2 5" id="KW-0540">Nuclease</keyword>
<dbReference type="Proteomes" id="UP001237156">
    <property type="component" value="Unassembled WGS sequence"/>
</dbReference>
<feature type="binding site" evidence="5">
    <location>
        <position position="5"/>
    </location>
    <ligand>
        <name>Mg(2+)</name>
        <dbReference type="ChEBI" id="CHEBI:18420"/>
    </ligand>
</feature>
<dbReference type="GO" id="GO:0045926">
    <property type="term" value="P:negative regulation of growth"/>
    <property type="evidence" value="ECO:0007669"/>
    <property type="project" value="UniProtKB-ARBA"/>
</dbReference>
<dbReference type="GO" id="GO:0000287">
    <property type="term" value="F:magnesium ion binding"/>
    <property type="evidence" value="ECO:0007669"/>
    <property type="project" value="UniProtKB-UniRule"/>
</dbReference>
<gene>
    <name evidence="5" type="primary">vapC</name>
    <name evidence="7" type="ORF">QB898_09070</name>
</gene>
<dbReference type="Gene3D" id="3.40.50.1010">
    <property type="entry name" value="5'-nuclease"/>
    <property type="match status" value="1"/>
</dbReference>
<reference evidence="7 8" key="1">
    <citation type="submission" date="2023-04" db="EMBL/GenBank/DDBJ databases">
        <title>Ottowia paracancer sp. nov., isolated from human stomach.</title>
        <authorList>
            <person name="Song Y."/>
        </authorList>
    </citation>
    <scope>NUCLEOTIDE SEQUENCE [LARGE SCALE GENOMIC DNA]</scope>
    <source>
        <strain evidence="7 8">10c7w1</strain>
    </source>
</reference>
<proteinExistence type="inferred from homology"/>
<dbReference type="EMBL" id="JARVII010000018">
    <property type="protein sequence ID" value="MDG9699856.1"/>
    <property type="molecule type" value="Genomic_DNA"/>
</dbReference>
<evidence type="ECO:0000256" key="3">
    <source>
        <dbReference type="ARBA" id="ARBA00022723"/>
    </source>
</evidence>
<dbReference type="RefSeq" id="WP_279524683.1">
    <property type="nucleotide sequence ID" value="NZ_JARVII010000018.1"/>
</dbReference>
<name>A0AAW6RMM9_9BURK</name>
<comment type="function">
    <text evidence="5">Toxic component of a toxin-antitoxin (TA) system. An RNase.</text>
</comment>
<keyword evidence="5" id="KW-0800">Toxin</keyword>
<dbReference type="InterPro" id="IPR029060">
    <property type="entry name" value="PIN-like_dom_sf"/>
</dbReference>
<evidence type="ECO:0000313" key="8">
    <source>
        <dbReference type="Proteomes" id="UP001237156"/>
    </source>
</evidence>
<comment type="caution">
    <text evidence="7">The sequence shown here is derived from an EMBL/GenBank/DDBJ whole genome shotgun (WGS) entry which is preliminary data.</text>
</comment>
<keyword evidence="3 5" id="KW-0479">Metal-binding</keyword>
<keyword evidence="1 5" id="KW-1277">Toxin-antitoxin system</keyword>
<dbReference type="SUPFAM" id="SSF88723">
    <property type="entry name" value="PIN domain-like"/>
    <property type="match status" value="1"/>
</dbReference>
<comment type="cofactor">
    <cofactor evidence="5">
        <name>Mg(2+)</name>
        <dbReference type="ChEBI" id="CHEBI:18420"/>
    </cofactor>
</comment>
<comment type="similarity">
    <text evidence="5">Belongs to the PINc/VapC protein family.</text>
</comment>
<evidence type="ECO:0000256" key="2">
    <source>
        <dbReference type="ARBA" id="ARBA00022722"/>
    </source>
</evidence>
<evidence type="ECO:0000256" key="1">
    <source>
        <dbReference type="ARBA" id="ARBA00022649"/>
    </source>
</evidence>
<accession>A0AAW6RMM9</accession>
<dbReference type="AlphaFoldDB" id="A0AAW6RMM9"/>
<feature type="domain" description="PIN" evidence="6">
    <location>
        <begin position="3"/>
        <end position="131"/>
    </location>
</feature>
<keyword evidence="4 5" id="KW-0378">Hydrolase</keyword>
<evidence type="ECO:0000313" key="7">
    <source>
        <dbReference type="EMBL" id="MDG9699856.1"/>
    </source>
</evidence>
<organism evidence="7 8">
    <name type="scientific">Ottowia cancrivicina</name>
    <dbReference type="NCBI Taxonomy" id="3040346"/>
    <lineage>
        <taxon>Bacteria</taxon>
        <taxon>Pseudomonadati</taxon>
        <taxon>Pseudomonadota</taxon>
        <taxon>Betaproteobacteria</taxon>
        <taxon>Burkholderiales</taxon>
        <taxon>Comamonadaceae</taxon>
        <taxon>Ottowia</taxon>
    </lineage>
</organism>
<evidence type="ECO:0000259" key="6">
    <source>
        <dbReference type="Pfam" id="PF01850"/>
    </source>
</evidence>
<evidence type="ECO:0000256" key="5">
    <source>
        <dbReference type="HAMAP-Rule" id="MF_00265"/>
    </source>
</evidence>
<dbReference type="NCBIfam" id="TIGR00028">
    <property type="entry name" value="Mtu_PIN_fam"/>
    <property type="match status" value="1"/>
</dbReference>
<sequence length="149" mass="15921">MKLPDTNVLVYSVNASSPQHAAATVWLEQAFASQAVAFAWNALIGFVRIATHPRVMPAPLSVAEATGVVDEWLAHPHAVLAQPGARHADLFFKLLLQCGAGGNLTNDAHLAALAIEHEAAVGTFDADFLQFRGVQVDLLRPDSFSSQQP</sequence>
<feature type="binding site" evidence="5">
    <location>
        <position position="107"/>
    </location>
    <ligand>
        <name>Mg(2+)</name>
        <dbReference type="ChEBI" id="CHEBI:18420"/>
    </ligand>
</feature>
<dbReference type="GO" id="GO:0016788">
    <property type="term" value="F:hydrolase activity, acting on ester bonds"/>
    <property type="evidence" value="ECO:0007669"/>
    <property type="project" value="InterPro"/>
</dbReference>
<evidence type="ECO:0000256" key="4">
    <source>
        <dbReference type="ARBA" id="ARBA00022801"/>
    </source>
</evidence>
<dbReference type="InterPro" id="IPR002716">
    <property type="entry name" value="PIN_dom"/>
</dbReference>
<keyword evidence="8" id="KW-1185">Reference proteome</keyword>
<dbReference type="InterPro" id="IPR006226">
    <property type="entry name" value="Mtu_PIN"/>
</dbReference>
<dbReference type="EC" id="3.1.-.-" evidence="5"/>
<dbReference type="GO" id="GO:0090729">
    <property type="term" value="F:toxin activity"/>
    <property type="evidence" value="ECO:0007669"/>
    <property type="project" value="UniProtKB-KW"/>
</dbReference>